<sequence>MVFVLPGDHLDPSLIPSHPKKALRLGPGVRHVPSDGVVPTVAGQLVTDHQKNAIRVETSEGRYAPRVGELVIATVHKSAAEVYYVTLSDYTTSALLPQLSFEGATRKTRPMLAPGALVYARVSLANKHMDPEVECVSPATGKSDGLGPLTGGMLFPVSLGMARRLMMPKSVQDGKVVILDELANAGLQFETATGRNGKFWVNSDSVKTIIAVGRAVVETDEKKLKVEEQQKLVRKLIKDFS</sequence>
<dbReference type="PANTHER" id="PTHR21321:SF1">
    <property type="entry name" value="EXOSOME COMPLEX COMPONENT RRP40"/>
    <property type="match status" value="1"/>
</dbReference>
<dbReference type="GO" id="GO:0071035">
    <property type="term" value="P:nuclear polyadenylation-dependent rRNA catabolic process"/>
    <property type="evidence" value="ECO:0007669"/>
    <property type="project" value="TreeGrafter"/>
</dbReference>
<keyword evidence="13" id="KW-1185">Reference proteome</keyword>
<dbReference type="GO" id="GO:0071034">
    <property type="term" value="P:CUT catabolic process"/>
    <property type="evidence" value="ECO:0007669"/>
    <property type="project" value="TreeGrafter"/>
</dbReference>
<evidence type="ECO:0000256" key="5">
    <source>
        <dbReference type="ARBA" id="ARBA00022552"/>
    </source>
</evidence>
<evidence type="ECO:0000256" key="3">
    <source>
        <dbReference type="ARBA" id="ARBA00007841"/>
    </source>
</evidence>
<organism evidence="12 13">
    <name type="scientific">Stachybotrys chartarum (strain CBS 109288 / IBT 7711)</name>
    <name type="common">Toxic black mold</name>
    <name type="synonym">Stilbospora chartarum</name>
    <dbReference type="NCBI Taxonomy" id="1280523"/>
    <lineage>
        <taxon>Eukaryota</taxon>
        <taxon>Fungi</taxon>
        <taxon>Dikarya</taxon>
        <taxon>Ascomycota</taxon>
        <taxon>Pezizomycotina</taxon>
        <taxon>Sordariomycetes</taxon>
        <taxon>Hypocreomycetidae</taxon>
        <taxon>Hypocreales</taxon>
        <taxon>Stachybotryaceae</taxon>
        <taxon>Stachybotrys</taxon>
    </lineage>
</organism>
<protein>
    <recommendedName>
        <fullName evidence="9">Ribosomal RNA-processing protein 40</fullName>
    </recommendedName>
</protein>
<dbReference type="InterPro" id="IPR004088">
    <property type="entry name" value="KH_dom_type_1"/>
</dbReference>
<accession>A0A084ATK4</accession>
<dbReference type="FunFam" id="2.40.50.140:FF:000127">
    <property type="entry name" value="Exosome complex component RRP40"/>
    <property type="match status" value="1"/>
</dbReference>
<evidence type="ECO:0000256" key="8">
    <source>
        <dbReference type="ARBA" id="ARBA00023242"/>
    </source>
</evidence>
<evidence type="ECO:0000256" key="7">
    <source>
        <dbReference type="ARBA" id="ARBA00022884"/>
    </source>
</evidence>
<dbReference type="Pfam" id="PF15985">
    <property type="entry name" value="KH_6"/>
    <property type="match status" value="1"/>
</dbReference>
<evidence type="ECO:0000256" key="4">
    <source>
        <dbReference type="ARBA" id="ARBA00022490"/>
    </source>
</evidence>
<evidence type="ECO:0000256" key="2">
    <source>
        <dbReference type="ARBA" id="ARBA00004604"/>
    </source>
</evidence>
<dbReference type="PANTHER" id="PTHR21321">
    <property type="entry name" value="PNAS-3 RELATED"/>
    <property type="match status" value="1"/>
</dbReference>
<dbReference type="SUPFAM" id="SSF50249">
    <property type="entry name" value="Nucleic acid-binding proteins"/>
    <property type="match status" value="1"/>
</dbReference>
<dbReference type="GO" id="GO:0000177">
    <property type="term" value="C:cytoplasmic exosome (RNase complex)"/>
    <property type="evidence" value="ECO:0007669"/>
    <property type="project" value="TreeGrafter"/>
</dbReference>
<dbReference type="Gene3D" id="2.40.50.100">
    <property type="match status" value="1"/>
</dbReference>
<evidence type="ECO:0000256" key="1">
    <source>
        <dbReference type="ARBA" id="ARBA00004496"/>
    </source>
</evidence>
<gene>
    <name evidence="12" type="ORF">S7711_00513</name>
</gene>
<dbReference type="GO" id="GO:0005730">
    <property type="term" value="C:nucleolus"/>
    <property type="evidence" value="ECO:0007669"/>
    <property type="project" value="UniProtKB-SubCell"/>
</dbReference>
<dbReference type="GO" id="GO:0003723">
    <property type="term" value="F:RNA binding"/>
    <property type="evidence" value="ECO:0007669"/>
    <property type="project" value="UniProtKB-KW"/>
</dbReference>
<keyword evidence="6" id="KW-0271">Exosome</keyword>
<dbReference type="GO" id="GO:0071038">
    <property type="term" value="P:TRAMP-dependent tRNA surveillance pathway"/>
    <property type="evidence" value="ECO:0007669"/>
    <property type="project" value="TreeGrafter"/>
</dbReference>
<evidence type="ECO:0000256" key="9">
    <source>
        <dbReference type="ARBA" id="ARBA00030615"/>
    </source>
</evidence>
<evidence type="ECO:0000313" key="12">
    <source>
        <dbReference type="EMBL" id="KEY68633.1"/>
    </source>
</evidence>
<dbReference type="OrthoDB" id="340500at2759"/>
<dbReference type="Gene3D" id="3.30.1370.10">
    <property type="entry name" value="K Homology domain, type 1"/>
    <property type="match status" value="1"/>
</dbReference>
<keyword evidence="4" id="KW-0963">Cytoplasm</keyword>
<feature type="domain" description="Exosome complex exonuclease Rrp40 N-terminal" evidence="11">
    <location>
        <begin position="23"/>
        <end position="62"/>
    </location>
</feature>
<name>A0A084ATK4_STACB</name>
<dbReference type="Gene3D" id="2.40.50.140">
    <property type="entry name" value="Nucleic acid-binding proteins"/>
    <property type="match status" value="1"/>
</dbReference>
<dbReference type="GO" id="GO:0071051">
    <property type="term" value="P:poly(A)-dependent snoRNA 3'-end processing"/>
    <property type="evidence" value="ECO:0007669"/>
    <property type="project" value="TreeGrafter"/>
</dbReference>
<proteinExistence type="inferred from homology"/>
<dbReference type="EMBL" id="KL648566">
    <property type="protein sequence ID" value="KEY68633.1"/>
    <property type="molecule type" value="Genomic_DNA"/>
</dbReference>
<dbReference type="GO" id="GO:0000467">
    <property type="term" value="P:exonucleolytic trimming to generate mature 3'-end of 5.8S rRNA from tricistronic rRNA transcript (SSU-rRNA, 5.8S rRNA, LSU-rRNA)"/>
    <property type="evidence" value="ECO:0007669"/>
    <property type="project" value="TreeGrafter"/>
</dbReference>
<keyword evidence="7" id="KW-0694">RNA-binding</keyword>
<evidence type="ECO:0000313" key="13">
    <source>
        <dbReference type="Proteomes" id="UP000028045"/>
    </source>
</evidence>
<comment type="similarity">
    <text evidence="3">Belongs to the RRP40 family.</text>
</comment>
<comment type="subcellular location">
    <subcellularLocation>
        <location evidence="1">Cytoplasm</location>
    </subcellularLocation>
    <subcellularLocation>
        <location evidence="2">Nucleus</location>
        <location evidence="2">Nucleolus</location>
    </subcellularLocation>
</comment>
<evidence type="ECO:0000259" key="11">
    <source>
        <dbReference type="Pfam" id="PF18311"/>
    </source>
</evidence>
<dbReference type="CDD" id="cd05790">
    <property type="entry name" value="S1_Rrp40"/>
    <property type="match status" value="1"/>
</dbReference>
<dbReference type="InterPro" id="IPR041054">
    <property type="entry name" value="Rrp40_N_euk"/>
</dbReference>
<dbReference type="InterPro" id="IPR037319">
    <property type="entry name" value="Rrp40_S1"/>
</dbReference>
<dbReference type="InterPro" id="IPR026699">
    <property type="entry name" value="Exosome_RNA_bind1/RRP40/RRP4"/>
</dbReference>
<dbReference type="HOGENOM" id="CLU_069847_0_0_1"/>
<dbReference type="Pfam" id="PF18311">
    <property type="entry name" value="Rrp40_N"/>
    <property type="match status" value="1"/>
</dbReference>
<dbReference type="GO" id="GO:0000176">
    <property type="term" value="C:nuclear exosome (RNase complex)"/>
    <property type="evidence" value="ECO:0007669"/>
    <property type="project" value="TreeGrafter"/>
</dbReference>
<dbReference type="InterPro" id="IPR012340">
    <property type="entry name" value="NA-bd_OB-fold"/>
</dbReference>
<keyword evidence="8" id="KW-0539">Nucleus</keyword>
<dbReference type="AlphaFoldDB" id="A0A084ATK4"/>
<evidence type="ECO:0000256" key="6">
    <source>
        <dbReference type="ARBA" id="ARBA00022835"/>
    </source>
</evidence>
<dbReference type="Pfam" id="PF21262">
    <property type="entry name" value="RRP40_S1"/>
    <property type="match status" value="1"/>
</dbReference>
<evidence type="ECO:0000259" key="10">
    <source>
        <dbReference type="Pfam" id="PF15985"/>
    </source>
</evidence>
<reference evidence="12 13" key="1">
    <citation type="journal article" date="2014" name="BMC Genomics">
        <title>Comparative genome sequencing reveals chemotype-specific gene clusters in the toxigenic black mold Stachybotrys.</title>
        <authorList>
            <person name="Semeiks J."/>
            <person name="Borek D."/>
            <person name="Otwinowski Z."/>
            <person name="Grishin N.V."/>
        </authorList>
    </citation>
    <scope>NUCLEOTIDE SEQUENCE [LARGE SCALE GENOMIC DNA]</scope>
    <source>
        <strain evidence="13">CBS 109288 / IBT 7711</strain>
    </source>
</reference>
<dbReference type="SUPFAM" id="SSF54791">
    <property type="entry name" value="Eukaryotic type KH-domain (KH-domain type I)"/>
    <property type="match status" value="1"/>
</dbReference>
<dbReference type="Proteomes" id="UP000028045">
    <property type="component" value="Unassembled WGS sequence"/>
</dbReference>
<dbReference type="InterPro" id="IPR036612">
    <property type="entry name" value="KH_dom_type_1_sf"/>
</dbReference>
<keyword evidence="5" id="KW-0698">rRNA processing</keyword>
<dbReference type="InterPro" id="IPR049469">
    <property type="entry name" value="RRP40_KH-I"/>
</dbReference>
<dbReference type="FunFam" id="2.40.50.100:FF:000073">
    <property type="entry name" value="Putative Exosome complex component RRP40"/>
    <property type="match status" value="1"/>
</dbReference>
<dbReference type="CDD" id="cd22526">
    <property type="entry name" value="KH-I_Rrp40"/>
    <property type="match status" value="1"/>
</dbReference>
<feature type="domain" description="K Homology" evidence="10">
    <location>
        <begin position="152"/>
        <end position="206"/>
    </location>
</feature>
<dbReference type="GO" id="GO:0034475">
    <property type="term" value="P:U4 snRNA 3'-end processing"/>
    <property type="evidence" value="ECO:0007669"/>
    <property type="project" value="TreeGrafter"/>
</dbReference>